<evidence type="ECO:0000313" key="3">
    <source>
        <dbReference type="Proteomes" id="UP000052015"/>
    </source>
</evidence>
<dbReference type="STRING" id="908809.ABG79_00887"/>
<dbReference type="Pfam" id="PF04070">
    <property type="entry name" value="DUF378"/>
    <property type="match status" value="1"/>
</dbReference>
<organism evidence="2 3">
    <name type="scientific">Caloramator mitchellensis</name>
    <dbReference type="NCBI Taxonomy" id="908809"/>
    <lineage>
        <taxon>Bacteria</taxon>
        <taxon>Bacillati</taxon>
        <taxon>Bacillota</taxon>
        <taxon>Clostridia</taxon>
        <taxon>Eubacteriales</taxon>
        <taxon>Clostridiaceae</taxon>
        <taxon>Caloramator</taxon>
    </lineage>
</organism>
<dbReference type="RefSeq" id="WP_057977534.1">
    <property type="nucleotide sequence ID" value="NZ_LKHP01000004.1"/>
</dbReference>
<dbReference type="AlphaFoldDB" id="A0A0R3JU98"/>
<keyword evidence="1" id="KW-0472">Membrane</keyword>
<protein>
    <recommendedName>
        <fullName evidence="4">DUF378 domain-containing protein</fullName>
    </recommendedName>
</protein>
<dbReference type="PANTHER" id="PTHR37304:SF1">
    <property type="entry name" value="MEMBRANE PROTEIN"/>
    <property type="match status" value="1"/>
</dbReference>
<name>A0A0R3JU98_CALMK</name>
<reference evidence="2 3" key="1">
    <citation type="submission" date="2015-09" db="EMBL/GenBank/DDBJ databases">
        <title>Draft genome sequence of a Caloramator mitchellensis, a moderate thermophile from the Great Artesian Basin of Australia.</title>
        <authorList>
            <person name="Patel B.K."/>
        </authorList>
    </citation>
    <scope>NUCLEOTIDE SEQUENCE [LARGE SCALE GENOMIC DNA]</scope>
    <source>
        <strain evidence="2 3">VF08</strain>
    </source>
</reference>
<dbReference type="EMBL" id="LKHP01000004">
    <property type="protein sequence ID" value="KRQ87089.1"/>
    <property type="molecule type" value="Genomic_DNA"/>
</dbReference>
<comment type="caution">
    <text evidence="2">The sequence shown here is derived from an EMBL/GenBank/DDBJ whole genome shotgun (WGS) entry which is preliminary data.</text>
</comment>
<dbReference type="InterPro" id="IPR007211">
    <property type="entry name" value="DUF378"/>
</dbReference>
<accession>A0A0R3JU98</accession>
<sequence length="71" mass="7996">MRLNALDWLAIVLTIIGAINWGLIGFFDFDLVRAIFGTRTLASFAIYSIIGIAGLYMIFTIAKQENREEAR</sequence>
<proteinExistence type="predicted"/>
<keyword evidence="3" id="KW-1185">Reference proteome</keyword>
<gene>
    <name evidence="2" type="ORF">ABG79_00887</name>
</gene>
<feature type="transmembrane region" description="Helical" evidence="1">
    <location>
        <begin position="44"/>
        <end position="62"/>
    </location>
</feature>
<evidence type="ECO:0008006" key="4">
    <source>
        <dbReference type="Google" id="ProtNLM"/>
    </source>
</evidence>
<keyword evidence="1" id="KW-0812">Transmembrane</keyword>
<dbReference type="PATRIC" id="fig|908809.3.peg.897"/>
<evidence type="ECO:0000313" key="2">
    <source>
        <dbReference type="EMBL" id="KRQ87089.1"/>
    </source>
</evidence>
<keyword evidence="1" id="KW-1133">Transmembrane helix</keyword>
<feature type="transmembrane region" description="Helical" evidence="1">
    <location>
        <begin position="5"/>
        <end position="24"/>
    </location>
</feature>
<dbReference type="OrthoDB" id="9812136at2"/>
<dbReference type="Proteomes" id="UP000052015">
    <property type="component" value="Unassembled WGS sequence"/>
</dbReference>
<evidence type="ECO:0000256" key="1">
    <source>
        <dbReference type="SAM" id="Phobius"/>
    </source>
</evidence>
<dbReference type="PANTHER" id="PTHR37304">
    <property type="entry name" value="MEMBRANE PROTEIN-RELATED"/>
    <property type="match status" value="1"/>
</dbReference>